<gene>
    <name evidence="13" type="primary">LOC114428458</name>
</gene>
<dbReference type="SUPFAM" id="SSF57716">
    <property type="entry name" value="Glucocorticoid receptor-like (DNA-binding domain)"/>
    <property type="match status" value="1"/>
</dbReference>
<comment type="similarity">
    <text evidence="1 9">Belongs to the E2F/DP family.</text>
</comment>
<dbReference type="PANTHER" id="PTHR12081:SF19">
    <property type="entry name" value="TRANSCRIPTION FACTOR E2F6"/>
    <property type="match status" value="1"/>
</dbReference>
<evidence type="ECO:0000256" key="8">
    <source>
        <dbReference type="PROSITE-ProRule" id="PRU00309"/>
    </source>
</evidence>
<evidence type="ECO:0000256" key="4">
    <source>
        <dbReference type="ARBA" id="ARBA00022833"/>
    </source>
</evidence>
<dbReference type="GO" id="GO:0000978">
    <property type="term" value="F:RNA polymerase II cis-regulatory region sequence-specific DNA binding"/>
    <property type="evidence" value="ECO:0007669"/>
    <property type="project" value="InterPro"/>
</dbReference>
<dbReference type="GO" id="GO:0008270">
    <property type="term" value="F:zinc ion binding"/>
    <property type="evidence" value="ECO:0007669"/>
    <property type="project" value="UniProtKB-KW"/>
</dbReference>
<dbReference type="InterPro" id="IPR006612">
    <property type="entry name" value="THAP_Znf"/>
</dbReference>
<proteinExistence type="inferred from homology"/>
<comment type="subcellular location">
    <subcellularLocation>
        <location evidence="9">Nucleus</location>
    </subcellularLocation>
</comment>
<dbReference type="SUPFAM" id="SSF144074">
    <property type="entry name" value="E2F-DP heterodimerization region"/>
    <property type="match status" value="1"/>
</dbReference>
<dbReference type="CDD" id="cd14660">
    <property type="entry name" value="E2F_DD"/>
    <property type="match status" value="1"/>
</dbReference>
<dbReference type="SMART" id="SM00692">
    <property type="entry name" value="DM3"/>
    <property type="match status" value="1"/>
</dbReference>
<dbReference type="Pfam" id="PF02319">
    <property type="entry name" value="WHD_E2F_TDP"/>
    <property type="match status" value="1"/>
</dbReference>
<evidence type="ECO:0000313" key="13">
    <source>
        <dbReference type="RefSeq" id="XP_028252689.1"/>
    </source>
</evidence>
<feature type="domain" description="THAP-type" evidence="11">
    <location>
        <begin position="1"/>
        <end position="83"/>
    </location>
</feature>
<keyword evidence="6 8" id="KW-0238">DNA-binding</keyword>
<evidence type="ECO:0000256" key="6">
    <source>
        <dbReference type="ARBA" id="ARBA00023125"/>
    </source>
</evidence>
<dbReference type="InterPro" id="IPR037241">
    <property type="entry name" value="E2F-DP_heterodim"/>
</dbReference>
<sequence length="374" mass="41398">MVKCAVSGCPNRKVSYNRGVFNRPPKRFFSFPEDPHRVKVWLAALRETAEEDSAEQRLICEDHFLPRDISKNGLSSDAIPLMPPYLDGSLGLIGPWSVEDVDDQWDTRGCGDNEEYDEGGQDVPASANPPQQQSPAGAETSSTPTQKKSSSKDNRTDALLVPLDLLTRRLLELLMAAPGGCLDLRQVATILQTPLQTLCDITSILDGISLVQKESAFRIKWIGWCPISSFLWRSQQTFFRELESLKLVESVLDGFIKSCAQQLFDMTDDEEDSAAAYVTFEDISRLRVCQEKTVVIIKAPKESKLDVPAPKEDSIQVHVKAVNGPIMVMTCEVGSDKAVTCDPAQRSSCFVRLEESRIRTGTLPTAPQTAMQST</sequence>
<keyword evidence="2" id="KW-0479">Metal-binding</keyword>
<dbReference type="OrthoDB" id="1743261at2759"/>
<dbReference type="Pfam" id="PF16421">
    <property type="entry name" value="E2F_CC-MB"/>
    <property type="match status" value="1"/>
</dbReference>
<dbReference type="InterPro" id="IPR032198">
    <property type="entry name" value="E2F_CC-MB"/>
</dbReference>
<dbReference type="Proteomes" id="UP000515145">
    <property type="component" value="Chromosome 24"/>
</dbReference>
<dbReference type="SMART" id="SM01372">
    <property type="entry name" value="E2F_TDP"/>
    <property type="match status" value="1"/>
</dbReference>
<dbReference type="InterPro" id="IPR036388">
    <property type="entry name" value="WH-like_DNA-bd_sf"/>
</dbReference>
<dbReference type="FunCoup" id="A0A6P7HVQ9">
    <property type="interactions" value="373"/>
</dbReference>
<dbReference type="AlphaFoldDB" id="A0A6P7HVQ9"/>
<keyword evidence="9" id="KW-0539">Nucleus</keyword>
<keyword evidence="12" id="KW-1185">Reference proteome</keyword>
<evidence type="ECO:0000256" key="9">
    <source>
        <dbReference type="RuleBase" id="RU003796"/>
    </source>
</evidence>
<dbReference type="GO" id="GO:0000981">
    <property type="term" value="F:DNA-binding transcription factor activity, RNA polymerase II-specific"/>
    <property type="evidence" value="ECO:0007669"/>
    <property type="project" value="TreeGrafter"/>
</dbReference>
<keyword evidence="7 9" id="KW-0804">Transcription</keyword>
<evidence type="ECO:0000259" key="11">
    <source>
        <dbReference type="PROSITE" id="PS50950"/>
    </source>
</evidence>
<evidence type="ECO:0000256" key="7">
    <source>
        <dbReference type="ARBA" id="ARBA00023163"/>
    </source>
</evidence>
<dbReference type="InterPro" id="IPR015633">
    <property type="entry name" value="E2F"/>
</dbReference>
<accession>A0A6P7HVQ9</accession>
<dbReference type="GeneID" id="114428458"/>
<dbReference type="SMART" id="SM00980">
    <property type="entry name" value="THAP"/>
    <property type="match status" value="1"/>
</dbReference>
<name>A0A6P7HVQ9_9TELE</name>
<keyword evidence="3 8" id="KW-0863">Zinc-finger</keyword>
<dbReference type="RefSeq" id="XP_028252689.1">
    <property type="nucleotide sequence ID" value="XM_028396888.1"/>
</dbReference>
<dbReference type="InParanoid" id="A0A6P7HVQ9"/>
<feature type="region of interest" description="Disordered" evidence="10">
    <location>
        <begin position="103"/>
        <end position="154"/>
    </location>
</feature>
<dbReference type="Gene3D" id="6.10.250.540">
    <property type="match status" value="1"/>
</dbReference>
<dbReference type="Gene3D" id="1.10.10.10">
    <property type="entry name" value="Winged helix-like DNA-binding domain superfamily/Winged helix DNA-binding domain"/>
    <property type="match status" value="1"/>
</dbReference>
<evidence type="ECO:0000256" key="1">
    <source>
        <dbReference type="ARBA" id="ARBA00010940"/>
    </source>
</evidence>
<protein>
    <submittedName>
        <fullName evidence="13">Transcription factor E2F3-like isoform X1</fullName>
    </submittedName>
</protein>
<reference evidence="13" key="1">
    <citation type="submission" date="2025-08" db="UniProtKB">
        <authorList>
            <consortium name="RefSeq"/>
        </authorList>
    </citation>
    <scope>IDENTIFICATION</scope>
</reference>
<feature type="compositionally biased region" description="Low complexity" evidence="10">
    <location>
        <begin position="124"/>
        <end position="148"/>
    </location>
</feature>
<evidence type="ECO:0000256" key="10">
    <source>
        <dbReference type="SAM" id="MobiDB-lite"/>
    </source>
</evidence>
<dbReference type="PANTHER" id="PTHR12081">
    <property type="entry name" value="TRANSCRIPTION FACTOR E2F"/>
    <property type="match status" value="1"/>
</dbReference>
<evidence type="ECO:0000313" key="12">
    <source>
        <dbReference type="Proteomes" id="UP000515145"/>
    </source>
</evidence>
<dbReference type="Pfam" id="PF05485">
    <property type="entry name" value="THAP"/>
    <property type="match status" value="1"/>
</dbReference>
<evidence type="ECO:0000256" key="3">
    <source>
        <dbReference type="ARBA" id="ARBA00022771"/>
    </source>
</evidence>
<dbReference type="PROSITE" id="PS50950">
    <property type="entry name" value="ZF_THAP"/>
    <property type="match status" value="1"/>
</dbReference>
<dbReference type="InterPro" id="IPR003316">
    <property type="entry name" value="E2F_WHTH_DNA-bd_dom"/>
</dbReference>
<dbReference type="GO" id="GO:0090575">
    <property type="term" value="C:RNA polymerase II transcription regulator complex"/>
    <property type="evidence" value="ECO:0007669"/>
    <property type="project" value="TreeGrafter"/>
</dbReference>
<dbReference type="GO" id="GO:0046983">
    <property type="term" value="F:protein dimerization activity"/>
    <property type="evidence" value="ECO:0007669"/>
    <property type="project" value="InterPro"/>
</dbReference>
<evidence type="ECO:0000256" key="2">
    <source>
        <dbReference type="ARBA" id="ARBA00022723"/>
    </source>
</evidence>
<organism evidence="12 13">
    <name type="scientific">Parambassis ranga</name>
    <name type="common">Indian glassy fish</name>
    <dbReference type="NCBI Taxonomy" id="210632"/>
    <lineage>
        <taxon>Eukaryota</taxon>
        <taxon>Metazoa</taxon>
        <taxon>Chordata</taxon>
        <taxon>Craniata</taxon>
        <taxon>Vertebrata</taxon>
        <taxon>Euteleostomi</taxon>
        <taxon>Actinopterygii</taxon>
        <taxon>Neopterygii</taxon>
        <taxon>Teleostei</taxon>
        <taxon>Neoteleostei</taxon>
        <taxon>Acanthomorphata</taxon>
        <taxon>Ovalentaria</taxon>
        <taxon>Ambassidae</taxon>
        <taxon>Parambassis</taxon>
    </lineage>
</organism>
<keyword evidence="4" id="KW-0862">Zinc</keyword>
<keyword evidence="5 9" id="KW-0805">Transcription regulation</keyword>
<evidence type="ECO:0000256" key="5">
    <source>
        <dbReference type="ARBA" id="ARBA00023015"/>
    </source>
</evidence>